<sequence length="136" mass="15472">MVRIINYLERTSDEGKKFFVLELQGGMEMVKSQVTGSFYATAKKATIPSTFDELTCQALIGTDIAGAIKKVSSEPYEYTIRDTGETIILHHRYEYEPEEVSKQEYSPEKSETTVDEFMKGRTEKETVKNNLLVNAE</sequence>
<reference evidence="1 2" key="1">
    <citation type="submission" date="2014-12" db="EMBL/GenBank/DDBJ databases">
        <title>Genome sequence of Flavobacterium beibuense RSKm HC5.</title>
        <authorList>
            <person name="Kim J.F."/>
            <person name="Song J.Y."/>
            <person name="Kwak M.-J."/>
            <person name="Lee S.-W."/>
        </authorList>
    </citation>
    <scope>NUCLEOTIDE SEQUENCE [LARGE SCALE GENOMIC DNA]</scope>
    <source>
        <strain evidence="1 2">RSKm HC5</strain>
    </source>
</reference>
<dbReference type="OrthoDB" id="676860at2"/>
<gene>
    <name evidence="1" type="ORF">NU09_2946</name>
</gene>
<proteinExistence type="predicted"/>
<dbReference type="EMBL" id="JUIW01000010">
    <property type="protein sequence ID" value="RYJ41572.1"/>
    <property type="molecule type" value="Genomic_DNA"/>
</dbReference>
<organism evidence="1 2">
    <name type="scientific">Flavobacterium beibuense</name>
    <dbReference type="NCBI Taxonomy" id="657326"/>
    <lineage>
        <taxon>Bacteria</taxon>
        <taxon>Pseudomonadati</taxon>
        <taxon>Bacteroidota</taxon>
        <taxon>Flavobacteriia</taxon>
        <taxon>Flavobacteriales</taxon>
        <taxon>Flavobacteriaceae</taxon>
        <taxon>Flavobacterium</taxon>
    </lineage>
</organism>
<dbReference type="RefSeq" id="WP_129752027.1">
    <property type="nucleotide sequence ID" value="NZ_JUIW01000010.1"/>
</dbReference>
<protein>
    <submittedName>
        <fullName evidence="1">Uncharacterized protein</fullName>
    </submittedName>
</protein>
<accession>A0A444W726</accession>
<evidence type="ECO:0000313" key="1">
    <source>
        <dbReference type="EMBL" id="RYJ41572.1"/>
    </source>
</evidence>
<dbReference type="AlphaFoldDB" id="A0A444W726"/>
<name>A0A444W726_9FLAO</name>
<comment type="caution">
    <text evidence="1">The sequence shown here is derived from an EMBL/GenBank/DDBJ whole genome shotgun (WGS) entry which is preliminary data.</text>
</comment>
<dbReference type="Proteomes" id="UP000289775">
    <property type="component" value="Unassembled WGS sequence"/>
</dbReference>
<evidence type="ECO:0000313" key="2">
    <source>
        <dbReference type="Proteomes" id="UP000289775"/>
    </source>
</evidence>
<keyword evidence="2" id="KW-1185">Reference proteome</keyword>